<dbReference type="RefSeq" id="WP_161870562.1">
    <property type="nucleotide sequence ID" value="NZ_JBMRGR010000009.1"/>
</dbReference>
<evidence type="ECO:0008006" key="3">
    <source>
        <dbReference type="Google" id="ProtNLM"/>
    </source>
</evidence>
<dbReference type="EMBL" id="MAEI02000001">
    <property type="protein sequence ID" value="MEO1780934.1"/>
    <property type="molecule type" value="Genomic_DNA"/>
</dbReference>
<sequence length="79" mass="9018">METVKARKQGNAVMVTLASKFGVQEGQEFYIFKEEDGALTLIPKINDYFANAKAGEFIDDELDELVREFTPRGHELDEY</sequence>
<accession>A0ABV0F0V9</accession>
<keyword evidence="2" id="KW-1185">Reference proteome</keyword>
<comment type="caution">
    <text evidence="1">The sequence shown here is derived from an EMBL/GenBank/DDBJ whole genome shotgun (WGS) entry which is preliminary data.</text>
</comment>
<evidence type="ECO:0000313" key="2">
    <source>
        <dbReference type="Proteomes" id="UP001429357"/>
    </source>
</evidence>
<dbReference type="NCBIfam" id="NF047400">
    <property type="entry name" value="MazE_PemI_antitoxin"/>
    <property type="match status" value="1"/>
</dbReference>
<protein>
    <recommendedName>
        <fullName evidence="3">AbrB family transcriptional regulator</fullName>
    </recommendedName>
</protein>
<reference evidence="1" key="1">
    <citation type="submission" date="2016-06" db="EMBL/GenBank/DDBJ databases">
        <authorList>
            <person name="Van Tyne D."/>
        </authorList>
    </citation>
    <scope>NUCLEOTIDE SEQUENCE</scope>
    <source>
        <strain evidence="1">JM9A</strain>
    </source>
</reference>
<dbReference type="Proteomes" id="UP001429357">
    <property type="component" value="Unassembled WGS sequence"/>
</dbReference>
<reference evidence="1" key="2">
    <citation type="submission" date="2024-02" db="EMBL/GenBank/DDBJ databases">
        <title>The Genome Sequence of Enterococcus diestrammenae JM9A.</title>
        <authorList>
            <person name="Earl A."/>
            <person name="Manson A."/>
            <person name="Gilmore M."/>
            <person name="Sanders J."/>
            <person name="Shea T."/>
            <person name="Howe W."/>
            <person name="Livny J."/>
            <person name="Cuomo C."/>
            <person name="Neafsey D."/>
            <person name="Birren B."/>
        </authorList>
    </citation>
    <scope>NUCLEOTIDE SEQUENCE</scope>
    <source>
        <strain evidence="1">JM9A</strain>
    </source>
</reference>
<organism evidence="1 2">
    <name type="scientific">Enterococcus diestrammenae</name>
    <dbReference type="NCBI Taxonomy" id="1155073"/>
    <lineage>
        <taxon>Bacteria</taxon>
        <taxon>Bacillati</taxon>
        <taxon>Bacillota</taxon>
        <taxon>Bacilli</taxon>
        <taxon>Lactobacillales</taxon>
        <taxon>Enterococcaceae</taxon>
        <taxon>Enterococcus</taxon>
    </lineage>
</organism>
<evidence type="ECO:0000313" key="1">
    <source>
        <dbReference type="EMBL" id="MEO1780934.1"/>
    </source>
</evidence>
<proteinExistence type="predicted"/>
<name>A0ABV0F0V9_9ENTE</name>
<gene>
    <name evidence="1" type="ORF">BAU18_000512</name>
</gene>